<dbReference type="Proteomes" id="UP000478636">
    <property type="component" value="Unassembled WGS sequence"/>
</dbReference>
<feature type="region of interest" description="Disordered" evidence="1">
    <location>
        <begin position="1"/>
        <end position="31"/>
    </location>
</feature>
<evidence type="ECO:0000256" key="1">
    <source>
        <dbReference type="SAM" id="MobiDB-lite"/>
    </source>
</evidence>
<protein>
    <submittedName>
        <fullName evidence="3">Peptidoglycan-binding protein LysM</fullName>
    </submittedName>
</protein>
<keyword evidence="2" id="KW-0812">Transmembrane</keyword>
<accession>A0A6L7ACN3</accession>
<dbReference type="AlphaFoldDB" id="A0A6L7ACN3"/>
<dbReference type="EMBL" id="WSZI01000013">
    <property type="protein sequence ID" value="MWN20969.1"/>
    <property type="molecule type" value="Genomic_DNA"/>
</dbReference>
<evidence type="ECO:0000313" key="4">
    <source>
        <dbReference type="Proteomes" id="UP000478636"/>
    </source>
</evidence>
<organism evidence="3 4">
    <name type="scientific">Leuconostoc lactis</name>
    <dbReference type="NCBI Taxonomy" id="1246"/>
    <lineage>
        <taxon>Bacteria</taxon>
        <taxon>Bacillati</taxon>
        <taxon>Bacillota</taxon>
        <taxon>Bacilli</taxon>
        <taxon>Lactobacillales</taxon>
        <taxon>Lactobacillaceae</taxon>
        <taxon>Leuconostoc</taxon>
    </lineage>
</organism>
<name>A0A6L7ACN3_LEULA</name>
<evidence type="ECO:0000256" key="2">
    <source>
        <dbReference type="SAM" id="Phobius"/>
    </source>
</evidence>
<dbReference type="InterPro" id="IPR018392">
    <property type="entry name" value="LysM"/>
</dbReference>
<comment type="caution">
    <text evidence="3">The sequence shown here is derived from an EMBL/GenBank/DDBJ whole genome shotgun (WGS) entry which is preliminary data.</text>
</comment>
<feature type="transmembrane region" description="Helical" evidence="2">
    <location>
        <begin position="40"/>
        <end position="59"/>
    </location>
</feature>
<evidence type="ECO:0000313" key="3">
    <source>
        <dbReference type="EMBL" id="MWN20969.1"/>
    </source>
</evidence>
<feature type="region of interest" description="Disordered" evidence="1">
    <location>
        <begin position="69"/>
        <end position="135"/>
    </location>
</feature>
<proteinExistence type="predicted"/>
<feature type="compositionally biased region" description="Low complexity" evidence="1">
    <location>
        <begin position="81"/>
        <end position="135"/>
    </location>
</feature>
<keyword evidence="2" id="KW-0472">Membrane</keyword>
<keyword evidence="2" id="KW-1133">Transmembrane helix</keyword>
<dbReference type="CDD" id="cd00118">
    <property type="entry name" value="LysM"/>
    <property type="match status" value="1"/>
</dbReference>
<sequence length="190" mass="20181">MNDFDPNKMSRSARLKQQKVEPQFSRKSSQQNSEHKRLRVFLIILGLLILSSVPVYGFWVNHKAPQQQVASSVSHKKTASSKKASSVDSSSSSVASSDDTAVSESAVSSSDDTSSVDESVSSSAVESSSSAAPEVSSSSVANNTAVLGASQTLYNFAVTHGMTTDQVIALNPGLTVSNYTQYAGRDLNIR</sequence>
<gene>
    <name evidence="3" type="ORF">GQS40_04680</name>
</gene>
<reference evidence="3 4" key="1">
    <citation type="submission" date="2019-12" db="EMBL/GenBank/DDBJ databases">
        <title>Complete genome sequence of Leuconostoc lactis strain AVN1 provides insights into metabolic potential.</title>
        <authorList>
            <person name="Besrour N."/>
            <person name="Najjari A."/>
            <person name="Fhoula I."/>
            <person name="Jaballah S."/>
            <person name="Klibi N."/>
            <person name="Ouzari H.I."/>
        </authorList>
    </citation>
    <scope>NUCLEOTIDE SEQUENCE [LARGE SCALE GENOMIC DNA]</scope>
    <source>
        <strain evidence="3 4">AVN1</strain>
    </source>
</reference>